<evidence type="ECO:0000313" key="17">
    <source>
        <dbReference type="EMBL" id="PEG34959.1"/>
    </source>
</evidence>
<feature type="domain" description="L,D-TPase catalytic" evidence="15">
    <location>
        <begin position="107"/>
        <end position="232"/>
    </location>
</feature>
<keyword evidence="10" id="KW-0012">Acyltransferase</keyword>
<dbReference type="GO" id="GO:0016746">
    <property type="term" value="F:acyltransferase activity"/>
    <property type="evidence" value="ECO:0007669"/>
    <property type="project" value="UniProtKB-KW"/>
</dbReference>
<dbReference type="PANTHER" id="PTHR30582:SF2">
    <property type="entry name" value="L,D-TRANSPEPTIDASE YCIB-RELATED"/>
    <property type="match status" value="1"/>
</dbReference>
<evidence type="ECO:0000256" key="5">
    <source>
        <dbReference type="ARBA" id="ARBA00022960"/>
    </source>
</evidence>
<evidence type="ECO:0000256" key="7">
    <source>
        <dbReference type="ARBA" id="ARBA00023136"/>
    </source>
</evidence>
<evidence type="ECO:0000256" key="12">
    <source>
        <dbReference type="ARBA" id="ARBA00060592"/>
    </source>
</evidence>
<comment type="pathway">
    <text evidence="1 13">Cell wall biogenesis; peptidoglycan biosynthesis.</text>
</comment>
<evidence type="ECO:0000256" key="3">
    <source>
        <dbReference type="ARBA" id="ARBA00022679"/>
    </source>
</evidence>
<evidence type="ECO:0000313" key="16">
    <source>
        <dbReference type="EMBL" id="GFG53653.1"/>
    </source>
</evidence>
<dbReference type="SUPFAM" id="SSF141523">
    <property type="entry name" value="L,D-transpeptidase catalytic domain-like"/>
    <property type="match status" value="1"/>
</dbReference>
<gene>
    <name evidence="17" type="ORF">CQY20_23590</name>
    <name evidence="16" type="ORF">MAGR_50940</name>
</gene>
<dbReference type="PANTHER" id="PTHR30582">
    <property type="entry name" value="L,D-TRANSPEPTIDASE"/>
    <property type="match status" value="1"/>
</dbReference>
<dbReference type="Proteomes" id="UP000220914">
    <property type="component" value="Unassembled WGS sequence"/>
</dbReference>
<reference evidence="16" key="3">
    <citation type="submission" date="2020-02" db="EMBL/GenBank/DDBJ databases">
        <authorList>
            <person name="Matsumoto Y."/>
            <person name="Motooka D."/>
            <person name="Nakamura S."/>
        </authorList>
    </citation>
    <scope>NUCLEOTIDE SEQUENCE</scope>
    <source>
        <strain evidence="16">JCM 6377</strain>
    </source>
</reference>
<dbReference type="EMBL" id="PDCP01000053">
    <property type="protein sequence ID" value="PEG34959.1"/>
    <property type="molecule type" value="Genomic_DNA"/>
</dbReference>
<protein>
    <submittedName>
        <fullName evidence="16">Membrane protein</fullName>
    </submittedName>
</protein>
<dbReference type="Gene3D" id="2.40.440.10">
    <property type="entry name" value="L,D-transpeptidase catalytic domain-like"/>
    <property type="match status" value="1"/>
</dbReference>
<evidence type="ECO:0000313" key="19">
    <source>
        <dbReference type="Proteomes" id="UP000465302"/>
    </source>
</evidence>
<evidence type="ECO:0000256" key="6">
    <source>
        <dbReference type="ARBA" id="ARBA00022984"/>
    </source>
</evidence>
<comment type="pathway">
    <text evidence="12">Glycan biosynthesis.</text>
</comment>
<organism evidence="17 18">
    <name type="scientific">Mycolicibacterium agri</name>
    <name type="common">Mycobacterium agri</name>
    <dbReference type="NCBI Taxonomy" id="36811"/>
    <lineage>
        <taxon>Bacteria</taxon>
        <taxon>Bacillati</taxon>
        <taxon>Actinomycetota</taxon>
        <taxon>Actinomycetes</taxon>
        <taxon>Mycobacteriales</taxon>
        <taxon>Mycobacteriaceae</taxon>
        <taxon>Mycolicibacterium</taxon>
    </lineage>
</organism>
<keyword evidence="7" id="KW-0472">Membrane</keyword>
<evidence type="ECO:0000256" key="8">
    <source>
        <dbReference type="ARBA" id="ARBA00023139"/>
    </source>
</evidence>
<keyword evidence="9" id="KW-0449">Lipoprotein</keyword>
<dbReference type="GO" id="GO:0005576">
    <property type="term" value="C:extracellular region"/>
    <property type="evidence" value="ECO:0007669"/>
    <property type="project" value="TreeGrafter"/>
</dbReference>
<accession>A0A2A7MTT2</accession>
<evidence type="ECO:0000256" key="13">
    <source>
        <dbReference type="PROSITE-ProRule" id="PRU01373"/>
    </source>
</evidence>
<keyword evidence="2" id="KW-1003">Cell membrane</keyword>
<dbReference type="InterPro" id="IPR005490">
    <property type="entry name" value="LD_TPept_cat_dom"/>
</dbReference>
<comment type="caution">
    <text evidence="17">The sequence shown here is derived from an EMBL/GenBank/DDBJ whole genome shotgun (WGS) entry which is preliminary data.</text>
</comment>
<reference evidence="16 19" key="2">
    <citation type="journal article" date="2019" name="Emerg. Microbes Infect.">
        <title>Comprehensive subspecies identification of 175 nontuberculous mycobacteria species based on 7547 genomic profiles.</title>
        <authorList>
            <person name="Matsumoto Y."/>
            <person name="Kinjo T."/>
            <person name="Motooka D."/>
            <person name="Nabeya D."/>
            <person name="Jung N."/>
            <person name="Uechi K."/>
            <person name="Horii T."/>
            <person name="Iida T."/>
            <person name="Fujita J."/>
            <person name="Nakamura S."/>
        </authorList>
    </citation>
    <scope>NUCLEOTIDE SEQUENCE [LARGE SCALE GENOMIC DNA]</scope>
    <source>
        <strain evidence="16 19">JCM 6377</strain>
    </source>
</reference>
<evidence type="ECO:0000256" key="2">
    <source>
        <dbReference type="ARBA" id="ARBA00022475"/>
    </source>
</evidence>
<keyword evidence="4" id="KW-0732">Signal</keyword>
<dbReference type="AlphaFoldDB" id="A0A2A7MTT2"/>
<evidence type="ECO:0000256" key="1">
    <source>
        <dbReference type="ARBA" id="ARBA00004752"/>
    </source>
</evidence>
<dbReference type="Gene3D" id="2.60.40.3710">
    <property type="match status" value="1"/>
</dbReference>
<dbReference type="InterPro" id="IPR038063">
    <property type="entry name" value="Transpep_catalytic_dom"/>
</dbReference>
<dbReference type="Pfam" id="PF03734">
    <property type="entry name" value="YkuD"/>
    <property type="match status" value="1"/>
</dbReference>
<evidence type="ECO:0000313" key="18">
    <source>
        <dbReference type="Proteomes" id="UP000220914"/>
    </source>
</evidence>
<dbReference type="Pfam" id="PF17964">
    <property type="entry name" value="Big_10"/>
    <property type="match status" value="1"/>
</dbReference>
<dbReference type="PROSITE" id="PS52029">
    <property type="entry name" value="LD_TPASE"/>
    <property type="match status" value="1"/>
</dbReference>
<feature type="region of interest" description="Disordered" evidence="14">
    <location>
        <begin position="1"/>
        <end position="26"/>
    </location>
</feature>
<evidence type="ECO:0000256" key="14">
    <source>
        <dbReference type="SAM" id="MobiDB-lite"/>
    </source>
</evidence>
<reference evidence="17 18" key="1">
    <citation type="submission" date="2017-10" db="EMBL/GenBank/DDBJ databases">
        <title>The new phylogeny of genus Mycobacterium.</title>
        <authorList>
            <person name="Tortoli E."/>
            <person name="Trovato A."/>
            <person name="Cirillo D.M."/>
        </authorList>
    </citation>
    <scope>NUCLEOTIDE SEQUENCE [LARGE SCALE GENOMIC DNA]</scope>
    <source>
        <strain evidence="17 18">CCUG37673</strain>
    </source>
</reference>
<dbReference type="CDD" id="cd16913">
    <property type="entry name" value="YkuD_like"/>
    <property type="match status" value="1"/>
</dbReference>
<dbReference type="UniPathway" id="UPA00219"/>
<name>A0A2A7MTT2_MYCAG</name>
<dbReference type="EMBL" id="BLKS01000001">
    <property type="protein sequence ID" value="GFG53653.1"/>
    <property type="molecule type" value="Genomic_DNA"/>
</dbReference>
<evidence type="ECO:0000259" key="15">
    <source>
        <dbReference type="PROSITE" id="PS52029"/>
    </source>
</evidence>
<keyword evidence="18" id="KW-1185">Reference proteome</keyword>
<dbReference type="OrthoDB" id="5242354at2"/>
<feature type="compositionally biased region" description="Low complexity" evidence="14">
    <location>
        <begin position="1"/>
        <end position="13"/>
    </location>
</feature>
<evidence type="ECO:0000256" key="4">
    <source>
        <dbReference type="ARBA" id="ARBA00022729"/>
    </source>
</evidence>
<feature type="active site" description="Proton donor/acceptor" evidence="13">
    <location>
        <position position="190"/>
    </location>
</feature>
<dbReference type="Proteomes" id="UP000465302">
    <property type="component" value="Unassembled WGS sequence"/>
</dbReference>
<dbReference type="InterPro" id="IPR050979">
    <property type="entry name" value="LD-transpeptidase"/>
</dbReference>
<keyword evidence="5 13" id="KW-0133">Cell shape</keyword>
<feature type="active site" description="Nucleophile" evidence="13">
    <location>
        <position position="208"/>
    </location>
</feature>
<dbReference type="GO" id="GO:0071972">
    <property type="term" value="F:peptidoglycan L,D-transpeptidase activity"/>
    <property type="evidence" value="ECO:0007669"/>
    <property type="project" value="TreeGrafter"/>
</dbReference>
<proteinExistence type="predicted"/>
<evidence type="ECO:0000256" key="11">
    <source>
        <dbReference type="ARBA" id="ARBA00023316"/>
    </source>
</evidence>
<keyword evidence="11 13" id="KW-0961">Cell wall biogenesis/degradation</keyword>
<keyword evidence="6 13" id="KW-0573">Peptidoglycan synthesis</keyword>
<dbReference type="RefSeq" id="WP_097942501.1">
    <property type="nucleotide sequence ID" value="NZ_PDCP01000053.1"/>
</dbReference>
<evidence type="ECO:0000256" key="10">
    <source>
        <dbReference type="ARBA" id="ARBA00023315"/>
    </source>
</evidence>
<dbReference type="FunFam" id="2.40.440.10:FF:000005">
    <property type="entry name" value="L,D-transpeptidase 2"/>
    <property type="match status" value="1"/>
</dbReference>
<dbReference type="CDD" id="cd13431">
    <property type="entry name" value="LDT_IgD_like_1"/>
    <property type="match status" value="1"/>
</dbReference>
<dbReference type="GO" id="GO:0071555">
    <property type="term" value="P:cell wall organization"/>
    <property type="evidence" value="ECO:0007669"/>
    <property type="project" value="UniProtKB-UniRule"/>
</dbReference>
<dbReference type="InterPro" id="IPR041280">
    <property type="entry name" value="Big_10"/>
</dbReference>
<dbReference type="GO" id="GO:0018104">
    <property type="term" value="P:peptidoglycan-protein cross-linking"/>
    <property type="evidence" value="ECO:0007669"/>
    <property type="project" value="TreeGrafter"/>
</dbReference>
<dbReference type="GO" id="GO:0008360">
    <property type="term" value="P:regulation of cell shape"/>
    <property type="evidence" value="ECO:0007669"/>
    <property type="project" value="UniProtKB-UniRule"/>
</dbReference>
<keyword evidence="3" id="KW-0808">Transferase</keyword>
<keyword evidence="8" id="KW-0564">Palmitate</keyword>
<sequence length="233" mass="24374">MVGPAPAGTAAVPRPQPGPTVTAISPGGGEVVGVGAPIEITFAEPVSNRARAEQSVAITSSDTPTGQFSWLSDRVLQFKPDQFWPAHSPISVTAGGFSTSFETGAKVVGIADIDAHTFTVKIDDEVVREMPASMGKAKFPTPKGTFTAMSKEKTVIMDSRTIGIPLSDPEGYKLTVKDAVRITSGGVYVHSAPWSVGSQGYANVSHGCINLSPDNAAWYFDTVRVGDPVIVQA</sequence>
<evidence type="ECO:0000256" key="9">
    <source>
        <dbReference type="ARBA" id="ARBA00023288"/>
    </source>
</evidence>